<comment type="similarity">
    <text evidence="6">Belongs to the vsr family.</text>
</comment>
<gene>
    <name evidence="7" type="primary">vsr</name>
    <name evidence="7" type="ORF">QF092_18860</name>
</gene>
<keyword evidence="4 6" id="KW-0378">Hydrolase</keyword>
<dbReference type="Proteomes" id="UP001230978">
    <property type="component" value="Plasmid unnamed1"/>
</dbReference>
<evidence type="ECO:0000313" key="8">
    <source>
        <dbReference type="Proteomes" id="UP001230978"/>
    </source>
</evidence>
<dbReference type="GO" id="GO:0004519">
    <property type="term" value="F:endonuclease activity"/>
    <property type="evidence" value="ECO:0007669"/>
    <property type="project" value="UniProtKB-KW"/>
</dbReference>
<dbReference type="EC" id="3.1.-.-" evidence="6"/>
<evidence type="ECO:0000256" key="4">
    <source>
        <dbReference type="ARBA" id="ARBA00022801"/>
    </source>
</evidence>
<dbReference type="InterPro" id="IPR004603">
    <property type="entry name" value="DNA_mismatch_endonuc_vsr"/>
</dbReference>
<keyword evidence="7" id="KW-0614">Plasmid</keyword>
<evidence type="ECO:0000256" key="3">
    <source>
        <dbReference type="ARBA" id="ARBA00022763"/>
    </source>
</evidence>
<dbReference type="EMBL" id="CP124536">
    <property type="protein sequence ID" value="WGV18278.1"/>
    <property type="molecule type" value="Genomic_DNA"/>
</dbReference>
<keyword evidence="3 6" id="KW-0227">DNA damage</keyword>
<evidence type="ECO:0000313" key="7">
    <source>
        <dbReference type="EMBL" id="WGV18278.1"/>
    </source>
</evidence>
<dbReference type="RefSeq" id="WP_205749076.1">
    <property type="nucleotide sequence ID" value="NZ_CP124536.1"/>
</dbReference>
<accession>A0ABY8QBN0</accession>
<dbReference type="NCBIfam" id="TIGR00632">
    <property type="entry name" value="vsr"/>
    <property type="match status" value="1"/>
</dbReference>
<name>A0ABY8QBN0_9RHOB</name>
<dbReference type="SUPFAM" id="SSF52980">
    <property type="entry name" value="Restriction endonuclease-like"/>
    <property type="match status" value="1"/>
</dbReference>
<protein>
    <recommendedName>
        <fullName evidence="6">Very short patch repair endonuclease</fullName>
        <ecNumber evidence="6">3.1.-.-</ecNumber>
    </recommendedName>
</protein>
<proteinExistence type="inferred from homology"/>
<comment type="function">
    <text evidence="6">May nick specific sequences that contain T:G mispairs resulting from m5C-deamination.</text>
</comment>
<sequence>MSRSEMMSRIGPRDTAPEMAIRRTLHRAGYRFRLHRKDLPGRPDLTLPKHRAVIFIHGCFWHGHEGCRDFRIPKTNSAFWKEKIARNIERDRGALVSLKLLGWRVLVVWECATGAKRVEKTASEIASWLQEQEVAGEIPKLAPSAGMKDGGSA</sequence>
<organism evidence="7 8">
    <name type="scientific">Fuscovulum ytuae</name>
    <dbReference type="NCBI Taxonomy" id="3042299"/>
    <lineage>
        <taxon>Bacteria</taxon>
        <taxon>Pseudomonadati</taxon>
        <taxon>Pseudomonadota</taxon>
        <taxon>Alphaproteobacteria</taxon>
        <taxon>Rhodobacterales</taxon>
        <taxon>Paracoccaceae</taxon>
        <taxon>Fuscovulum</taxon>
    </lineage>
</organism>
<dbReference type="Gene3D" id="3.40.960.10">
    <property type="entry name" value="VSR Endonuclease"/>
    <property type="match status" value="1"/>
</dbReference>
<dbReference type="Pfam" id="PF03852">
    <property type="entry name" value="Vsr"/>
    <property type="match status" value="1"/>
</dbReference>
<reference evidence="7 8" key="1">
    <citation type="submission" date="2023-04" db="EMBL/GenBank/DDBJ databases">
        <title>YMD61, complete Genome.</title>
        <authorList>
            <person name="Zhang J."/>
        </authorList>
    </citation>
    <scope>NUCLEOTIDE SEQUENCE [LARGE SCALE GENOMIC DNA]</scope>
    <source>
        <strain evidence="7 8">YMD61</strain>
        <plasmid evidence="7 8">unnamed1</plasmid>
    </source>
</reference>
<keyword evidence="8" id="KW-1185">Reference proteome</keyword>
<evidence type="ECO:0000256" key="2">
    <source>
        <dbReference type="ARBA" id="ARBA00022759"/>
    </source>
</evidence>
<dbReference type="PIRSF" id="PIRSF018267">
    <property type="entry name" value="VSR_endonuc"/>
    <property type="match status" value="1"/>
</dbReference>
<keyword evidence="5 6" id="KW-0234">DNA repair</keyword>
<keyword evidence="2 6" id="KW-0255">Endonuclease</keyword>
<evidence type="ECO:0000256" key="6">
    <source>
        <dbReference type="PIRNR" id="PIRNR018267"/>
    </source>
</evidence>
<evidence type="ECO:0000256" key="1">
    <source>
        <dbReference type="ARBA" id="ARBA00022722"/>
    </source>
</evidence>
<geneLocation type="plasmid" evidence="7 8">
    <name>unnamed1</name>
</geneLocation>
<dbReference type="InterPro" id="IPR011335">
    <property type="entry name" value="Restrct_endonuc-II-like"/>
</dbReference>
<dbReference type="CDD" id="cd00221">
    <property type="entry name" value="Vsr"/>
    <property type="match status" value="1"/>
</dbReference>
<keyword evidence="1 6" id="KW-0540">Nuclease</keyword>
<evidence type="ECO:0000256" key="5">
    <source>
        <dbReference type="ARBA" id="ARBA00023204"/>
    </source>
</evidence>